<dbReference type="InterPro" id="IPR036390">
    <property type="entry name" value="WH_DNA-bd_sf"/>
</dbReference>
<evidence type="ECO:0000313" key="3">
    <source>
        <dbReference type="Proteomes" id="UP000178370"/>
    </source>
</evidence>
<reference evidence="2 3" key="1">
    <citation type="journal article" date="2016" name="Nat. Commun.">
        <title>Thousands of microbial genomes shed light on interconnected biogeochemical processes in an aquifer system.</title>
        <authorList>
            <person name="Anantharaman K."/>
            <person name="Brown C.T."/>
            <person name="Hug L.A."/>
            <person name="Sharon I."/>
            <person name="Castelle C.J."/>
            <person name="Probst A.J."/>
            <person name="Thomas B.C."/>
            <person name="Singh A."/>
            <person name="Wilkins M.J."/>
            <person name="Karaoz U."/>
            <person name="Brodie E.L."/>
            <person name="Williams K.H."/>
            <person name="Hubbard S.S."/>
            <person name="Banfield J.F."/>
        </authorList>
    </citation>
    <scope>NUCLEOTIDE SEQUENCE [LARGE SCALE GENOMIC DNA]</scope>
</reference>
<dbReference type="Proteomes" id="UP000178370">
    <property type="component" value="Unassembled WGS sequence"/>
</dbReference>
<gene>
    <name evidence="2" type="ORF">A2763_02430</name>
</gene>
<dbReference type="AlphaFoldDB" id="A0A1F6CNP8"/>
<feature type="compositionally biased region" description="Pro residues" evidence="1">
    <location>
        <begin position="73"/>
        <end position="83"/>
    </location>
</feature>
<dbReference type="Gene3D" id="1.10.10.10">
    <property type="entry name" value="Winged helix-like DNA-binding domain superfamily/Winged helix DNA-binding domain"/>
    <property type="match status" value="1"/>
</dbReference>
<feature type="region of interest" description="Disordered" evidence="1">
    <location>
        <begin position="1"/>
        <end position="95"/>
    </location>
</feature>
<feature type="compositionally biased region" description="Low complexity" evidence="1">
    <location>
        <begin position="84"/>
        <end position="93"/>
    </location>
</feature>
<name>A0A1F6CNP8_9BACT</name>
<dbReference type="EMBL" id="MFKV01000007">
    <property type="protein sequence ID" value="OGG50758.1"/>
    <property type="molecule type" value="Genomic_DNA"/>
</dbReference>
<dbReference type="SUPFAM" id="SSF46785">
    <property type="entry name" value="Winged helix' DNA-binding domain"/>
    <property type="match status" value="1"/>
</dbReference>
<evidence type="ECO:0008006" key="4">
    <source>
        <dbReference type="Google" id="ProtNLM"/>
    </source>
</evidence>
<protein>
    <recommendedName>
        <fullName evidence="4">HTH deoR-type domain-containing protein</fullName>
    </recommendedName>
</protein>
<proteinExistence type="predicted"/>
<accession>A0A1F6CNP8</accession>
<comment type="caution">
    <text evidence="2">The sequence shown here is derived from an EMBL/GenBank/DDBJ whole genome shotgun (WGS) entry which is preliminary data.</text>
</comment>
<evidence type="ECO:0000256" key="1">
    <source>
        <dbReference type="SAM" id="MobiDB-lite"/>
    </source>
</evidence>
<sequence>MADDDTSQPAATPPSPEATEGQGASEPATPSQEAPAEPAEQPIDDAQGKTAQPEVGTAHRPVDEPLSIQTEPFTPPQEPPTTPPTSASTPAITRNRELLMKGHAKTQERKQKKLDRIMAMFEEKKQDGSTSSPQVTNNDVEKLLHVSDATATRYLSILVKEGRVRRVGKTGAGVVYTKA</sequence>
<dbReference type="InterPro" id="IPR036388">
    <property type="entry name" value="WH-like_DNA-bd_sf"/>
</dbReference>
<organism evidence="2 3">
    <name type="scientific">Candidatus Kaiserbacteria bacterium RIFCSPHIGHO2_01_FULL_54_36</name>
    <dbReference type="NCBI Taxonomy" id="1798482"/>
    <lineage>
        <taxon>Bacteria</taxon>
        <taxon>Candidatus Kaiseribacteriota</taxon>
    </lineage>
</organism>
<evidence type="ECO:0000313" key="2">
    <source>
        <dbReference type="EMBL" id="OGG50758.1"/>
    </source>
</evidence>